<feature type="domain" description="VOC" evidence="18">
    <location>
        <begin position="337"/>
        <end position="497"/>
    </location>
</feature>
<name>A0A176WRF3_MARPO</name>
<comment type="similarity">
    <text evidence="4">Belongs to the 4HPPD family.</text>
</comment>
<organism evidence="19 20">
    <name type="scientific">Marchantia polymorpha subsp. ruderalis</name>
    <dbReference type="NCBI Taxonomy" id="1480154"/>
    <lineage>
        <taxon>Eukaryota</taxon>
        <taxon>Viridiplantae</taxon>
        <taxon>Streptophyta</taxon>
        <taxon>Embryophyta</taxon>
        <taxon>Marchantiophyta</taxon>
        <taxon>Marchantiopsida</taxon>
        <taxon>Marchantiidae</taxon>
        <taxon>Marchantiales</taxon>
        <taxon>Marchantiaceae</taxon>
        <taxon>Marchantia</taxon>
    </lineage>
</organism>
<comment type="pathway">
    <text evidence="3">Amino-acid degradation; L-phenylalanine degradation; acetoacetate and fumarate from L-phenylalanine: step 3/6.</text>
</comment>
<evidence type="ECO:0000313" key="20">
    <source>
        <dbReference type="Proteomes" id="UP000077202"/>
    </source>
</evidence>
<keyword evidence="11" id="KW-0223">Dioxygenase</keyword>
<gene>
    <name evidence="19" type="ORF">AXG93_1587s1030</name>
</gene>
<evidence type="ECO:0000256" key="6">
    <source>
        <dbReference type="ARBA" id="ARBA00018452"/>
    </source>
</evidence>
<keyword evidence="13" id="KW-0408">Iron</keyword>
<sequence>MRLGSRAKSRHKSRHEPSRQGALRLAASRALAVSRGELADGFDRSAREREREEEETERSEGRAATGFGRSSRGGGGTNRLESFASWVGGGVASAFFSSLEKTSCVALSTTDTDDEADDGEELLMGQPKSDQALAGPASEITDWSLVGYENFVRKNPLSDLFDVEKFHHIEFWCGDASNTWRRFSWGLGMNLVAKSEQTTGNQTYCSYVIRSNELLFAFTAPYSKNIDQSTSRIPHPGFKADEANEFFLKHGLAVRAVGLLVEDAEQAYAVSVENGAISVLEPHTLTDDSTGGKQKLAEVKLYGDVVMRFISNHGFTGPFIPNYQPVESLPLTLGIQRLDHAVGNVPNLMEAVKYVAKFTGFHEFAEFTADDVGTGDSGLNSLVLANNSEMVLLPMNEPTFGTKRKSQIQTYLEHNEGAGLQHLALICDDIFSTVREMRMRSHVGGFDFMPKPPPTYYKNMPKRVAGILSDKQVKECDELGILVDKDDQGVLLQIFTKPLGDRPTVFVEIIQRVGCMEKAKNGQLIQRGGCGGFGKGNFSELFKSIEEYEKTLDGTVKE</sequence>
<keyword evidence="8" id="KW-0479">Metal-binding</keyword>
<dbReference type="PANTHER" id="PTHR11959:SF1">
    <property type="entry name" value="4-HYDROXYPHENYLPYRUVATE DIOXYGENASE"/>
    <property type="match status" value="1"/>
</dbReference>
<evidence type="ECO:0000256" key="4">
    <source>
        <dbReference type="ARBA" id="ARBA00005877"/>
    </source>
</evidence>
<feature type="domain" description="VOC" evidence="18">
    <location>
        <begin position="165"/>
        <end position="312"/>
    </location>
</feature>
<feature type="compositionally biased region" description="Basic residues" evidence="17">
    <location>
        <begin position="1"/>
        <end position="14"/>
    </location>
</feature>
<keyword evidence="9" id="KW-0677">Repeat</keyword>
<evidence type="ECO:0000256" key="10">
    <source>
        <dbReference type="ARBA" id="ARBA00022878"/>
    </source>
</evidence>
<keyword evidence="14" id="KW-0585">Phenylalanine catabolism</keyword>
<evidence type="ECO:0000256" key="5">
    <source>
        <dbReference type="ARBA" id="ARBA00013222"/>
    </source>
</evidence>
<evidence type="ECO:0000259" key="18">
    <source>
        <dbReference type="PROSITE" id="PS51819"/>
    </source>
</evidence>
<comment type="cofactor">
    <cofactor evidence="1">
        <name>Fe cation</name>
        <dbReference type="ChEBI" id="CHEBI:24875"/>
    </cofactor>
</comment>
<dbReference type="CDD" id="cd07250">
    <property type="entry name" value="HPPD_C_like"/>
    <property type="match status" value="1"/>
</dbReference>
<evidence type="ECO:0000256" key="1">
    <source>
        <dbReference type="ARBA" id="ARBA00001962"/>
    </source>
</evidence>
<proteinExistence type="inferred from homology"/>
<evidence type="ECO:0000256" key="12">
    <source>
        <dbReference type="ARBA" id="ARBA00023002"/>
    </source>
</evidence>
<feature type="compositionally biased region" description="Basic and acidic residues" evidence="17">
    <location>
        <begin position="37"/>
        <end position="50"/>
    </location>
</feature>
<comment type="subcellular location">
    <subcellularLocation>
        <location evidence="2">Cytoplasm</location>
    </subcellularLocation>
</comment>
<reference evidence="19" key="1">
    <citation type="submission" date="2016-03" db="EMBL/GenBank/DDBJ databases">
        <title>Mechanisms controlling the formation of the plant cell surface in tip-growing cells are functionally conserved among land plants.</title>
        <authorList>
            <person name="Honkanen S."/>
            <person name="Jones V.A."/>
            <person name="Morieri G."/>
            <person name="Champion C."/>
            <person name="Hetherington A.J."/>
            <person name="Kelly S."/>
            <person name="Saint-Marcoux D."/>
            <person name="Proust H."/>
            <person name="Prescott H."/>
            <person name="Dolan L."/>
        </authorList>
    </citation>
    <scope>NUCLEOTIDE SEQUENCE [LARGE SCALE GENOMIC DNA]</scope>
    <source>
        <tissue evidence="19">Whole gametophyte</tissue>
    </source>
</reference>
<dbReference type="FunFam" id="3.10.180.10:FF:000013">
    <property type="entry name" value="4-hydroxyphenylpyruvate dioxygenase"/>
    <property type="match status" value="1"/>
</dbReference>
<evidence type="ECO:0000256" key="13">
    <source>
        <dbReference type="ARBA" id="ARBA00023004"/>
    </source>
</evidence>
<evidence type="ECO:0000313" key="19">
    <source>
        <dbReference type="EMBL" id="OAE34872.1"/>
    </source>
</evidence>
<dbReference type="EMBL" id="LVLJ01000305">
    <property type="protein sequence ID" value="OAE34872.1"/>
    <property type="molecule type" value="Genomic_DNA"/>
</dbReference>
<evidence type="ECO:0000256" key="17">
    <source>
        <dbReference type="SAM" id="MobiDB-lite"/>
    </source>
</evidence>
<keyword evidence="12" id="KW-0560">Oxidoreductase</keyword>
<dbReference type="GO" id="GO:0006572">
    <property type="term" value="P:L-tyrosine catabolic process"/>
    <property type="evidence" value="ECO:0007669"/>
    <property type="project" value="UniProtKB-KW"/>
</dbReference>
<dbReference type="FunFam" id="3.10.180.10:FF:000025">
    <property type="entry name" value="4-hydroxyphenylpyruvate dioxygenase"/>
    <property type="match status" value="1"/>
</dbReference>
<dbReference type="Proteomes" id="UP000077202">
    <property type="component" value="Unassembled WGS sequence"/>
</dbReference>
<dbReference type="InterPro" id="IPR029068">
    <property type="entry name" value="Glyas_Bleomycin-R_OHBP_Dase"/>
</dbReference>
<keyword evidence="7" id="KW-0963">Cytoplasm</keyword>
<dbReference type="GO" id="GO:0005737">
    <property type="term" value="C:cytoplasm"/>
    <property type="evidence" value="ECO:0007669"/>
    <property type="project" value="UniProtKB-SubCell"/>
</dbReference>
<evidence type="ECO:0000256" key="14">
    <source>
        <dbReference type="ARBA" id="ARBA00023232"/>
    </source>
</evidence>
<dbReference type="GO" id="GO:0003868">
    <property type="term" value="F:4-hydroxyphenylpyruvate dioxygenase activity"/>
    <property type="evidence" value="ECO:0007669"/>
    <property type="project" value="UniProtKB-EC"/>
</dbReference>
<dbReference type="AlphaFoldDB" id="A0A176WRF3"/>
<evidence type="ECO:0000256" key="3">
    <source>
        <dbReference type="ARBA" id="ARBA00005162"/>
    </source>
</evidence>
<evidence type="ECO:0000256" key="7">
    <source>
        <dbReference type="ARBA" id="ARBA00022490"/>
    </source>
</evidence>
<dbReference type="Gene3D" id="3.10.180.10">
    <property type="entry name" value="2,3-Dihydroxybiphenyl 1,2-Dioxygenase, domain 1"/>
    <property type="match status" value="2"/>
</dbReference>
<dbReference type="GO" id="GO:0006559">
    <property type="term" value="P:L-phenylalanine catabolic process"/>
    <property type="evidence" value="ECO:0007669"/>
    <property type="project" value="UniProtKB-KW"/>
</dbReference>
<comment type="pathway">
    <text evidence="16">Cofactor biosynthesis; prenylquinone biosynthesis.</text>
</comment>
<accession>A0A176WRF3</accession>
<dbReference type="InterPro" id="IPR005956">
    <property type="entry name" value="4OHPhenylPyrv_dOase"/>
</dbReference>
<dbReference type="PROSITE" id="PS51819">
    <property type="entry name" value="VOC"/>
    <property type="match status" value="2"/>
</dbReference>
<evidence type="ECO:0000256" key="16">
    <source>
        <dbReference type="ARBA" id="ARBA00060694"/>
    </source>
</evidence>
<dbReference type="InterPro" id="IPR041735">
    <property type="entry name" value="4OHPhenylPyrv_dOase_C"/>
</dbReference>
<evidence type="ECO:0000256" key="11">
    <source>
        <dbReference type="ARBA" id="ARBA00022964"/>
    </source>
</evidence>
<feature type="region of interest" description="Disordered" evidence="17">
    <location>
        <begin position="1"/>
        <end position="75"/>
    </location>
</feature>
<evidence type="ECO:0000256" key="8">
    <source>
        <dbReference type="ARBA" id="ARBA00022723"/>
    </source>
</evidence>
<protein>
    <recommendedName>
        <fullName evidence="6">4-hydroxyphenylpyruvate dioxygenase</fullName>
        <ecNumber evidence="5">1.13.11.27</ecNumber>
    </recommendedName>
    <alternativeName>
        <fullName evidence="15">4-hydroxyphenylpyruvic acid oxidase</fullName>
    </alternativeName>
</protein>
<evidence type="ECO:0000256" key="9">
    <source>
        <dbReference type="ARBA" id="ARBA00022737"/>
    </source>
</evidence>
<dbReference type="NCBIfam" id="TIGR01263">
    <property type="entry name" value="4HPPD"/>
    <property type="match status" value="1"/>
</dbReference>
<evidence type="ECO:0000256" key="2">
    <source>
        <dbReference type="ARBA" id="ARBA00004496"/>
    </source>
</evidence>
<keyword evidence="10" id="KW-0828">Tyrosine catabolism</keyword>
<comment type="caution">
    <text evidence="19">The sequence shown here is derived from an EMBL/GenBank/DDBJ whole genome shotgun (WGS) entry which is preliminary data.</text>
</comment>
<keyword evidence="20" id="KW-1185">Reference proteome</keyword>
<evidence type="ECO:0000256" key="15">
    <source>
        <dbReference type="ARBA" id="ARBA00029786"/>
    </source>
</evidence>
<dbReference type="InterPro" id="IPR037523">
    <property type="entry name" value="VOC_core"/>
</dbReference>
<dbReference type="InterPro" id="IPR041736">
    <property type="entry name" value="4OHPhenylPyrv_dOase_N"/>
</dbReference>
<dbReference type="SUPFAM" id="SSF54593">
    <property type="entry name" value="Glyoxalase/Bleomycin resistance protein/Dihydroxybiphenyl dioxygenase"/>
    <property type="match status" value="1"/>
</dbReference>
<dbReference type="GO" id="GO:0046872">
    <property type="term" value="F:metal ion binding"/>
    <property type="evidence" value="ECO:0007669"/>
    <property type="project" value="UniProtKB-KW"/>
</dbReference>
<dbReference type="EC" id="1.13.11.27" evidence="5"/>
<dbReference type="PANTHER" id="PTHR11959">
    <property type="entry name" value="4-HYDROXYPHENYLPYRUVATE DIOXYGENASE"/>
    <property type="match status" value="1"/>
</dbReference>
<dbReference type="CDD" id="cd08342">
    <property type="entry name" value="HPPD_N_like"/>
    <property type="match status" value="1"/>
</dbReference>
<feature type="compositionally biased region" description="Low complexity" evidence="17">
    <location>
        <begin position="22"/>
        <end position="35"/>
    </location>
</feature>